<feature type="transmembrane region" description="Helical" evidence="1">
    <location>
        <begin position="28"/>
        <end position="49"/>
    </location>
</feature>
<keyword evidence="1" id="KW-1133">Transmembrane helix</keyword>
<dbReference type="InterPro" id="IPR049713">
    <property type="entry name" value="Pr6Pr-like"/>
</dbReference>
<evidence type="ECO:0000313" key="2">
    <source>
        <dbReference type="EMBL" id="MCY1138231.1"/>
    </source>
</evidence>
<dbReference type="Proteomes" id="UP001151002">
    <property type="component" value="Unassembled WGS sequence"/>
</dbReference>
<feature type="transmembrane region" description="Helical" evidence="1">
    <location>
        <begin position="100"/>
        <end position="121"/>
    </location>
</feature>
<evidence type="ECO:0000256" key="1">
    <source>
        <dbReference type="SAM" id="Phobius"/>
    </source>
</evidence>
<feature type="transmembrane region" description="Helical" evidence="1">
    <location>
        <begin position="133"/>
        <end position="153"/>
    </location>
</feature>
<feature type="transmembrane region" description="Helical" evidence="1">
    <location>
        <begin position="5"/>
        <end position="22"/>
    </location>
</feature>
<comment type="caution">
    <text evidence="2">The sequence shown here is derived from an EMBL/GenBank/DDBJ whole genome shotgun (WGS) entry which is preliminary data.</text>
</comment>
<dbReference type="EMBL" id="JAPNTZ010000003">
    <property type="protein sequence ID" value="MCY1138231.1"/>
    <property type="molecule type" value="Genomic_DNA"/>
</dbReference>
<evidence type="ECO:0000313" key="3">
    <source>
        <dbReference type="Proteomes" id="UP001151002"/>
    </source>
</evidence>
<keyword evidence="1" id="KW-0472">Membrane</keyword>
<keyword evidence="3" id="KW-1185">Reference proteome</keyword>
<reference evidence="2" key="1">
    <citation type="submission" date="2022-11" db="EMBL/GenBank/DDBJ databases">
        <authorList>
            <person name="Somphong A."/>
            <person name="Phongsopitanun W."/>
        </authorList>
    </citation>
    <scope>NUCLEOTIDE SEQUENCE</scope>
    <source>
        <strain evidence="2">Pm04-4</strain>
    </source>
</reference>
<name>A0ABT4AVG6_9ACTN</name>
<dbReference type="RefSeq" id="WP_267562206.1">
    <property type="nucleotide sequence ID" value="NZ_JAPNTZ010000003.1"/>
</dbReference>
<organism evidence="2 3">
    <name type="scientific">Paractinoplanes pyxinae</name>
    <dbReference type="NCBI Taxonomy" id="2997416"/>
    <lineage>
        <taxon>Bacteria</taxon>
        <taxon>Bacillati</taxon>
        <taxon>Actinomycetota</taxon>
        <taxon>Actinomycetes</taxon>
        <taxon>Micromonosporales</taxon>
        <taxon>Micromonosporaceae</taxon>
        <taxon>Paractinoplanes</taxon>
    </lineage>
</organism>
<proteinExistence type="predicted"/>
<accession>A0ABT4AVG6</accession>
<gene>
    <name evidence="2" type="ORF">OWR29_09495</name>
</gene>
<feature type="transmembrane region" description="Helical" evidence="1">
    <location>
        <begin position="173"/>
        <end position="197"/>
    </location>
</feature>
<sequence>MSPQLVLRALIVLSGLTGLLMGEHRLAYYTSQSNIITLGYFGGVLYWMIRRRTTDPAAPRLRGAVTLWIVITGLISLFMLQHGANPLPGLTVADPATRVMNWSLFLVHYVVPVLVLTDWLAFGPRRVSPWRDLPLWILFPLAYGATSVARAIAFPTVSDRYPYFFLNPTSHGYGWVGGQFVKLGLIFAALGALLLAYDRLAARFPRRPDVTDAAGAKLPTRADAWNP</sequence>
<keyword evidence="1" id="KW-0812">Transmembrane</keyword>
<feature type="transmembrane region" description="Helical" evidence="1">
    <location>
        <begin position="61"/>
        <end position="80"/>
    </location>
</feature>
<protein>
    <submittedName>
        <fullName evidence="2">Pr6Pr family membrane protein</fullName>
    </submittedName>
</protein>
<dbReference type="NCBIfam" id="NF038065">
    <property type="entry name" value="Pr6Pr"/>
    <property type="match status" value="1"/>
</dbReference>